<keyword evidence="6" id="KW-1185">Reference proteome</keyword>
<keyword evidence="1" id="KW-0677">Repeat</keyword>
<protein>
    <submittedName>
        <fullName evidence="5">Tetratricopeptide TPR_2 repeat protein</fullName>
    </submittedName>
</protein>
<dbReference type="InterPro" id="IPR011990">
    <property type="entry name" value="TPR-like_helical_dom_sf"/>
</dbReference>
<evidence type="ECO:0000313" key="6">
    <source>
        <dbReference type="Proteomes" id="UP000219215"/>
    </source>
</evidence>
<dbReference type="SMART" id="SM00028">
    <property type="entry name" value="TPR"/>
    <property type="match status" value="5"/>
</dbReference>
<dbReference type="KEGG" id="pprf:DPRO_2334"/>
<evidence type="ECO:0000256" key="4">
    <source>
        <dbReference type="SAM" id="SignalP"/>
    </source>
</evidence>
<dbReference type="InterPro" id="IPR051012">
    <property type="entry name" value="CellSynth/LPSAsmb/PSIAsmb"/>
</dbReference>
<evidence type="ECO:0000256" key="3">
    <source>
        <dbReference type="PROSITE-ProRule" id="PRU00339"/>
    </source>
</evidence>
<dbReference type="PROSITE" id="PS50005">
    <property type="entry name" value="TPR"/>
    <property type="match status" value="2"/>
</dbReference>
<dbReference type="InterPro" id="IPR019734">
    <property type="entry name" value="TPR_rpt"/>
</dbReference>
<gene>
    <name evidence="5" type="ORF">DPRO_2334</name>
</gene>
<reference evidence="6" key="1">
    <citation type="submission" date="2017-09" db="EMBL/GenBank/DDBJ databases">
        <authorList>
            <person name="Regsiter A."/>
            <person name="William W."/>
        </authorList>
    </citation>
    <scope>NUCLEOTIDE SEQUENCE [LARGE SCALE GENOMIC DNA]</scope>
    <source>
        <strain evidence="6">500-1</strain>
    </source>
</reference>
<keyword evidence="4" id="KW-0732">Signal</keyword>
<dbReference type="AlphaFoldDB" id="A0A2C8F9L2"/>
<dbReference type="PROSITE" id="PS51257">
    <property type="entry name" value="PROKAR_LIPOPROTEIN"/>
    <property type="match status" value="1"/>
</dbReference>
<dbReference type="SUPFAM" id="SSF48452">
    <property type="entry name" value="TPR-like"/>
    <property type="match status" value="4"/>
</dbReference>
<dbReference type="Pfam" id="PF13432">
    <property type="entry name" value="TPR_16"/>
    <property type="match status" value="1"/>
</dbReference>
<accession>A0A2C8F9L2</accession>
<keyword evidence="2 3" id="KW-0802">TPR repeat</keyword>
<feature type="repeat" description="TPR" evidence="3">
    <location>
        <begin position="204"/>
        <end position="237"/>
    </location>
</feature>
<dbReference type="Gene3D" id="1.25.40.10">
    <property type="entry name" value="Tetratricopeptide repeat domain"/>
    <property type="match status" value="2"/>
</dbReference>
<evidence type="ECO:0000313" key="5">
    <source>
        <dbReference type="EMBL" id="SOB59240.1"/>
    </source>
</evidence>
<sequence length="586" mass="66483">MPTKHRSPSATAATLLLLCLAMAGLSACASSSKSRSPQIEPRPLSTEAQLNYDYLVYQDQMQRLQRHMSEGKQSDLTPEDVQDIKERAEEALDRLLKEAPSPQLYLEKASMYWNDQAGPARSRTILKEGLDAFPDNRVLTIYLANSYAIENRIGAAVDVMVDYLSRHQDDFQVRERLGQMLMDAGENAKALDELKRIPTDKRTADTYYAIGRTQGNLGMRKAAIANLRKAVSMDPRFTEALVELAYQYELNKDYVEAEKTYTTILEQGDPFPEARLRMINLNLKLNNPDRALQLTLDGPLSKAFILDAALMFIDDQFYAQGSTVLDMLTSDGEIPAEYYFYKAVIANDGEKDPDKALKQLSRVREDDRLYPHALRFKSQLYHVQGDTDKALELARQGKELFPKGHIFYVLESKLLRSIDDIDGAEAVLKDGLKRLKDNPEISYELGMLYEETDRRSEGLEIMEKVLRSHPDHINALNFVGYTLAEEGRDLDRALVLVQKASSLDPENGYILDSVAWVYFKQGKLDKAWETIGFAVDAMNDDPTIWEHYGDIAAAMGNIKQARKGYNYSLKHGTREPEHIKKKLKDL</sequence>
<dbReference type="Proteomes" id="UP000219215">
    <property type="component" value="Chromosome DPRO"/>
</dbReference>
<evidence type="ECO:0000256" key="1">
    <source>
        <dbReference type="ARBA" id="ARBA00022737"/>
    </source>
</evidence>
<dbReference type="Pfam" id="PF13174">
    <property type="entry name" value="TPR_6"/>
    <property type="match status" value="1"/>
</dbReference>
<dbReference type="PANTHER" id="PTHR45586">
    <property type="entry name" value="TPR REPEAT-CONTAINING PROTEIN PA4667"/>
    <property type="match status" value="1"/>
</dbReference>
<feature type="repeat" description="TPR" evidence="3">
    <location>
        <begin position="439"/>
        <end position="472"/>
    </location>
</feature>
<proteinExistence type="predicted"/>
<organism evidence="5 6">
    <name type="scientific">Pseudodesulfovibrio profundus</name>
    <dbReference type="NCBI Taxonomy" id="57320"/>
    <lineage>
        <taxon>Bacteria</taxon>
        <taxon>Pseudomonadati</taxon>
        <taxon>Thermodesulfobacteriota</taxon>
        <taxon>Desulfovibrionia</taxon>
        <taxon>Desulfovibrionales</taxon>
        <taxon>Desulfovibrionaceae</taxon>
    </lineage>
</organism>
<feature type="chain" id="PRO_5012587051" evidence="4">
    <location>
        <begin position="30"/>
        <end position="586"/>
    </location>
</feature>
<dbReference type="RefSeq" id="WP_097012139.1">
    <property type="nucleotide sequence ID" value="NZ_LT907975.1"/>
</dbReference>
<dbReference type="EMBL" id="LT907975">
    <property type="protein sequence ID" value="SOB59240.1"/>
    <property type="molecule type" value="Genomic_DNA"/>
</dbReference>
<dbReference type="PANTHER" id="PTHR45586:SF1">
    <property type="entry name" value="LIPOPOLYSACCHARIDE ASSEMBLY PROTEIN B"/>
    <property type="match status" value="1"/>
</dbReference>
<dbReference type="Pfam" id="PF13181">
    <property type="entry name" value="TPR_8"/>
    <property type="match status" value="1"/>
</dbReference>
<name>A0A2C8F9L2_9BACT</name>
<evidence type="ECO:0000256" key="2">
    <source>
        <dbReference type="ARBA" id="ARBA00022803"/>
    </source>
</evidence>
<feature type="signal peptide" evidence="4">
    <location>
        <begin position="1"/>
        <end position="29"/>
    </location>
</feature>
<dbReference type="OrthoDB" id="9766710at2"/>